<dbReference type="Proteomes" id="UP000248021">
    <property type="component" value="Unassembled WGS sequence"/>
</dbReference>
<organism evidence="2 3">
    <name type="scientific">Chelatococcus asaccharovorans</name>
    <dbReference type="NCBI Taxonomy" id="28210"/>
    <lineage>
        <taxon>Bacteria</taxon>
        <taxon>Pseudomonadati</taxon>
        <taxon>Pseudomonadota</taxon>
        <taxon>Alphaproteobacteria</taxon>
        <taxon>Hyphomicrobiales</taxon>
        <taxon>Chelatococcaceae</taxon>
        <taxon>Chelatococcus</taxon>
    </lineage>
</organism>
<comment type="caution">
    <text evidence="2">The sequence shown here is derived from an EMBL/GenBank/DDBJ whole genome shotgun (WGS) entry which is preliminary data.</text>
</comment>
<gene>
    <name evidence="2" type="ORF">C7450_10839</name>
</gene>
<keyword evidence="3" id="KW-1185">Reference proteome</keyword>
<protein>
    <submittedName>
        <fullName evidence="2">Uncharacterized protein</fullName>
    </submittedName>
</protein>
<reference evidence="2 3" key="1">
    <citation type="submission" date="2018-05" db="EMBL/GenBank/DDBJ databases">
        <title>Genomic Encyclopedia of Type Strains, Phase IV (KMG-IV): sequencing the most valuable type-strain genomes for metagenomic binning, comparative biology and taxonomic classification.</title>
        <authorList>
            <person name="Goeker M."/>
        </authorList>
    </citation>
    <scope>NUCLEOTIDE SEQUENCE [LARGE SCALE GENOMIC DNA]</scope>
    <source>
        <strain evidence="2 3">DSM 6462</strain>
    </source>
</reference>
<accession>A0A2V3U2M1</accession>
<proteinExistence type="predicted"/>
<evidence type="ECO:0000313" key="2">
    <source>
        <dbReference type="EMBL" id="PXW56290.1"/>
    </source>
</evidence>
<feature type="region of interest" description="Disordered" evidence="1">
    <location>
        <begin position="48"/>
        <end position="72"/>
    </location>
</feature>
<dbReference type="AlphaFoldDB" id="A0A2V3U2M1"/>
<dbReference type="RefSeq" id="WP_146227400.1">
    <property type="nucleotide sequence ID" value="NZ_CAKNFM010000006.1"/>
</dbReference>
<evidence type="ECO:0000313" key="3">
    <source>
        <dbReference type="Proteomes" id="UP000248021"/>
    </source>
</evidence>
<dbReference type="EMBL" id="QJJK01000008">
    <property type="protein sequence ID" value="PXW56290.1"/>
    <property type="molecule type" value="Genomic_DNA"/>
</dbReference>
<evidence type="ECO:0000256" key="1">
    <source>
        <dbReference type="SAM" id="MobiDB-lite"/>
    </source>
</evidence>
<feature type="compositionally biased region" description="Basic and acidic residues" evidence="1">
    <location>
        <begin position="48"/>
        <end position="63"/>
    </location>
</feature>
<sequence>MDEIAGTRLGQVVQLREQAAFKLRMRRPAVKPDKPAQLLLFMGVHYERHENSSQKLQPRDKKTAPHRNTNAR</sequence>
<name>A0A2V3U2M1_9HYPH</name>